<dbReference type="AlphaFoldDB" id="A0A8H5BFC3"/>
<reference evidence="1 2" key="1">
    <citation type="journal article" date="2020" name="ISME J.">
        <title>Uncovering the hidden diversity of litter-decomposition mechanisms in mushroom-forming fungi.</title>
        <authorList>
            <person name="Floudas D."/>
            <person name="Bentzer J."/>
            <person name="Ahren D."/>
            <person name="Johansson T."/>
            <person name="Persson P."/>
            <person name="Tunlid A."/>
        </authorList>
    </citation>
    <scope>NUCLEOTIDE SEQUENCE [LARGE SCALE GENOMIC DNA]</scope>
    <source>
        <strain evidence="1 2">CBS 101986</strain>
    </source>
</reference>
<accession>A0A8H5BFC3</accession>
<sequence length="601" mass="69748">MSMFKKYESTLLRRMELDDKWNPDDDIRTFLNSSFADIRRSHFYFQNHPVDKTWPSPQDVETLVRRSSGQFIYASVVLKYIKSEENYSPVARLAIILQLQNNEDQPYAELDALYGHIFSQVQNVDRVLTTLSLVQMRFQAAEFPGLDLPLHSFLSEFMGVHKNEYKFWLLPLVSVLVWKEESNEDYSTIRYLHASLSDFLLDQSRSKHFYINSPRIATGIVRRCIALFEDEMTLKKPFLMPILIGIPLYCEGILPSDQKIQIHSLVSEFNIVEAVLRKISLDFLNELSLRGLALYLEWILALSKEDDAPYGFLHLVGQIRAWLENQYEHLDFNNLDDTEQVDVWPFLSASKLVRVPMKPTKQLAEKLSLVLGICGSSSRPKFNLRNQTAVLCCLMPYLVRQDKDLQLYQSDLLGQYTMTKERYGLALRRTAYYLLQLPKDIKDVRRTVSYSLQLPKDVKEIPQTPIIREVLPIFLARSPPNTDLCFLVALIYPVVIRTVEEIHETTRRAVIQGISAYIQRTLTEFPFLKDSTSSEYIQACRGVKDSLINSKIKMSLHELTESTHLPWPFEKELPYRIILKEFAAKDRRVSEPGTILDVIVQ</sequence>
<comment type="caution">
    <text evidence="1">The sequence shown here is derived from an EMBL/GenBank/DDBJ whole genome shotgun (WGS) entry which is preliminary data.</text>
</comment>
<name>A0A8H5BFC3_9AGAR</name>
<proteinExistence type="predicted"/>
<protein>
    <submittedName>
        <fullName evidence="1">Uncharacterized protein</fullName>
    </submittedName>
</protein>
<evidence type="ECO:0000313" key="2">
    <source>
        <dbReference type="Proteomes" id="UP000567179"/>
    </source>
</evidence>
<dbReference type="OrthoDB" id="5967843at2759"/>
<dbReference type="Proteomes" id="UP000567179">
    <property type="component" value="Unassembled WGS sequence"/>
</dbReference>
<evidence type="ECO:0000313" key="1">
    <source>
        <dbReference type="EMBL" id="KAF5321142.1"/>
    </source>
</evidence>
<dbReference type="EMBL" id="JAACJJ010000028">
    <property type="protein sequence ID" value="KAF5321142.1"/>
    <property type="molecule type" value="Genomic_DNA"/>
</dbReference>
<gene>
    <name evidence="1" type="ORF">D9619_000154</name>
</gene>
<organism evidence="1 2">
    <name type="scientific">Psilocybe cf. subviscida</name>
    <dbReference type="NCBI Taxonomy" id="2480587"/>
    <lineage>
        <taxon>Eukaryota</taxon>
        <taxon>Fungi</taxon>
        <taxon>Dikarya</taxon>
        <taxon>Basidiomycota</taxon>
        <taxon>Agaricomycotina</taxon>
        <taxon>Agaricomycetes</taxon>
        <taxon>Agaricomycetidae</taxon>
        <taxon>Agaricales</taxon>
        <taxon>Agaricineae</taxon>
        <taxon>Strophariaceae</taxon>
        <taxon>Psilocybe</taxon>
    </lineage>
</organism>
<keyword evidence="2" id="KW-1185">Reference proteome</keyword>